<evidence type="ECO:0008006" key="3">
    <source>
        <dbReference type="Google" id="ProtNLM"/>
    </source>
</evidence>
<dbReference type="KEGG" id="smon:AWR27_15765"/>
<dbReference type="EMBL" id="CP014263">
    <property type="protein sequence ID" value="AQG80653.1"/>
    <property type="molecule type" value="Genomic_DNA"/>
</dbReference>
<gene>
    <name evidence="1" type="ORF">AWR27_15765</name>
</gene>
<organism evidence="1 2">
    <name type="scientific">Spirosoma montaniterrae</name>
    <dbReference type="NCBI Taxonomy" id="1178516"/>
    <lineage>
        <taxon>Bacteria</taxon>
        <taxon>Pseudomonadati</taxon>
        <taxon>Bacteroidota</taxon>
        <taxon>Cytophagia</taxon>
        <taxon>Cytophagales</taxon>
        <taxon>Cytophagaceae</taxon>
        <taxon>Spirosoma</taxon>
    </lineage>
</organism>
<dbReference type="InterPro" id="IPR025366">
    <property type="entry name" value="DUF4270"/>
</dbReference>
<protein>
    <recommendedName>
        <fullName evidence="3">DUF4270 domain-containing protein</fullName>
    </recommendedName>
</protein>
<dbReference type="Pfam" id="PF14092">
    <property type="entry name" value="DUF4270"/>
    <property type="match status" value="1"/>
</dbReference>
<reference evidence="1 2" key="1">
    <citation type="submission" date="2016-01" db="EMBL/GenBank/DDBJ databases">
        <authorList>
            <person name="Oliw E.H."/>
        </authorList>
    </citation>
    <scope>NUCLEOTIDE SEQUENCE [LARGE SCALE GENOMIC DNA]</scope>
    <source>
        <strain evidence="1 2">DY10</strain>
    </source>
</reference>
<proteinExistence type="predicted"/>
<dbReference type="AlphaFoldDB" id="A0A1P9WZ63"/>
<evidence type="ECO:0000313" key="2">
    <source>
        <dbReference type="Proteomes" id="UP000187941"/>
    </source>
</evidence>
<sequence length="462" mass="50203">MLLAGAVVGVLACEEPKEIGLSPTTPVDVSFTDTLTVTRETIRFDSTRSNDQSNLMVGRYTDPVFGKIQARAFVQMVPQVNFVVNDSATTNATPASRIVYDSTRLFLNYDAVSYGDTTMAQELQVWRLRDSLNSSINYDISSTVATTAQPLVRQTIRPRPNTTDSLSFRLSLPDALGQELIQLANTEAGKVANGALFRAQVRGLMLTTTGNDRAAVVGFRPGGSAVVVYFHVQGERTAKLQVFLLSGKRFNQVLADRSGTPLANLQRGGTLPVTATNGRSFVQPASGITTKLMFPTLNRFIQQGRLAINRADLIITPANPDDATLYNPPALALAEVDEKNQLRRVPTTGSGTTTTGGFPFLVPFSGPIDRNSSSFANPQIIRRVVRTNNYTFNISGYMQSVVTGLSPNTGLAILSPGAETLFPRSQFGVTDATQLYLNDRLWRMVIDGQASVRLVLFYTSSK</sequence>
<name>A0A1P9WZ63_9BACT</name>
<dbReference type="STRING" id="1178516.AWR27_15765"/>
<keyword evidence="2" id="KW-1185">Reference proteome</keyword>
<evidence type="ECO:0000313" key="1">
    <source>
        <dbReference type="EMBL" id="AQG80653.1"/>
    </source>
</evidence>
<accession>A0A1P9WZ63</accession>
<dbReference type="Proteomes" id="UP000187941">
    <property type="component" value="Chromosome"/>
</dbReference>